<dbReference type="EMBL" id="CAFAAL010000021">
    <property type="protein sequence ID" value="CAB4796888.1"/>
    <property type="molecule type" value="Genomic_DNA"/>
</dbReference>
<evidence type="ECO:0000313" key="2">
    <source>
        <dbReference type="EMBL" id="CAB4796888.1"/>
    </source>
</evidence>
<dbReference type="Pfam" id="PF00805">
    <property type="entry name" value="Pentapeptide"/>
    <property type="match status" value="1"/>
</dbReference>
<organism evidence="2">
    <name type="scientific">freshwater metagenome</name>
    <dbReference type="NCBI Taxonomy" id="449393"/>
    <lineage>
        <taxon>unclassified sequences</taxon>
        <taxon>metagenomes</taxon>
        <taxon>ecological metagenomes</taxon>
    </lineage>
</organism>
<evidence type="ECO:0000313" key="3">
    <source>
        <dbReference type="EMBL" id="CAB4865786.1"/>
    </source>
</evidence>
<sequence length="234" mass="25976">MERKTISGQVILITGTLEYLGDPQLLTIPSEVCTQFPDGSSEISWIRLQNLDLTGKLDKSLRIVSASLFRSVICQSFSQACFSNSTFQESQVAGSRFENSDFIECAFDFADCHGAAFSNCEIDASFGMANLSDCTFSNCTISGNFQDAILNRATFANCHLSGNFENTQCQNIRFEETTAGYMNGNLHLIAQLFAAGLSGHDKEEFVDEGYDLFGFEPEPADETEAWYQRWLNES</sequence>
<proteinExistence type="predicted"/>
<dbReference type="AlphaFoldDB" id="A0A6J6XP09"/>
<accession>A0A6J6XP09</accession>
<evidence type="ECO:0000313" key="4">
    <source>
        <dbReference type="EMBL" id="CAB4897193.1"/>
    </source>
</evidence>
<gene>
    <name evidence="1" type="ORF">UFOPK2658_00719</name>
    <name evidence="2" type="ORF">UFOPK3004_00419</name>
    <name evidence="3" type="ORF">UFOPK3304_00721</name>
    <name evidence="4" type="ORF">UFOPK3494_00744</name>
</gene>
<reference evidence="2" key="1">
    <citation type="submission" date="2020-05" db="EMBL/GenBank/DDBJ databases">
        <authorList>
            <person name="Chiriac C."/>
            <person name="Salcher M."/>
            <person name="Ghai R."/>
            <person name="Kavagutti S V."/>
        </authorList>
    </citation>
    <scope>NUCLEOTIDE SEQUENCE</scope>
</reference>
<dbReference type="Gene3D" id="2.160.20.80">
    <property type="entry name" value="E3 ubiquitin-protein ligase SopA"/>
    <property type="match status" value="1"/>
</dbReference>
<name>A0A6J6XP09_9ZZZZ</name>
<dbReference type="InterPro" id="IPR001646">
    <property type="entry name" value="5peptide_repeat"/>
</dbReference>
<dbReference type="EMBL" id="CAFBMF010000035">
    <property type="protein sequence ID" value="CAB4897193.1"/>
    <property type="molecule type" value="Genomic_DNA"/>
</dbReference>
<dbReference type="EMBL" id="CAEZYH010000021">
    <property type="protein sequence ID" value="CAB4716375.1"/>
    <property type="molecule type" value="Genomic_DNA"/>
</dbReference>
<dbReference type="SUPFAM" id="SSF141571">
    <property type="entry name" value="Pentapeptide repeat-like"/>
    <property type="match status" value="1"/>
</dbReference>
<dbReference type="EMBL" id="CAFBLJ010000028">
    <property type="protein sequence ID" value="CAB4865786.1"/>
    <property type="molecule type" value="Genomic_DNA"/>
</dbReference>
<protein>
    <submittedName>
        <fullName evidence="2">Unannotated protein</fullName>
    </submittedName>
</protein>
<evidence type="ECO:0000313" key="1">
    <source>
        <dbReference type="EMBL" id="CAB4716375.1"/>
    </source>
</evidence>